<dbReference type="RefSeq" id="WP_067676406.1">
    <property type="nucleotide sequence ID" value="NZ_CP016591.1"/>
</dbReference>
<dbReference type="NCBIfam" id="TIGR04433">
    <property type="entry name" value="UrcA_uranyl"/>
    <property type="match status" value="1"/>
</dbReference>
<evidence type="ECO:0000313" key="2">
    <source>
        <dbReference type="EMBL" id="ANY19244.1"/>
    </source>
</evidence>
<evidence type="ECO:0008006" key="4">
    <source>
        <dbReference type="Google" id="ProtNLM"/>
    </source>
</evidence>
<protein>
    <recommendedName>
        <fullName evidence="4">UrcA family protein</fullName>
    </recommendedName>
</protein>
<dbReference type="AlphaFoldDB" id="A0A1B2AAW5"/>
<dbReference type="EMBL" id="CP016591">
    <property type="protein sequence ID" value="ANY19244.1"/>
    <property type="molecule type" value="Genomic_DNA"/>
</dbReference>
<dbReference type="Proteomes" id="UP000092932">
    <property type="component" value="Chromosome"/>
</dbReference>
<sequence>MLKFVPGIAVAIALTATAIPLNAEEGETVRVAYGDLDLRKAGDVSRLKKRVVGEIRKVCGTTALPVYGTSDCERDATRRAMIEIERHRVRYVALAPQPVG</sequence>
<gene>
    <name evidence="2" type="ORF">A6F68_00715</name>
</gene>
<feature type="signal peptide" evidence="1">
    <location>
        <begin position="1"/>
        <end position="23"/>
    </location>
</feature>
<dbReference type="KEGG" id="ado:A6F68_00715"/>
<proteinExistence type="predicted"/>
<reference evidence="2 3" key="1">
    <citation type="submission" date="2016-07" db="EMBL/GenBank/DDBJ databases">
        <title>Complete genome sequence of Altererythrobacter dongtanensis KCTC 22672, a type strain with esterase isolated from tidal flat.</title>
        <authorList>
            <person name="Cheng H."/>
            <person name="Wu Y.-H."/>
            <person name="Zhou P."/>
            <person name="Huo Y.-Y."/>
            <person name="Wang C.-S."/>
            <person name="Xu X.-W."/>
        </authorList>
    </citation>
    <scope>NUCLEOTIDE SEQUENCE [LARGE SCALE GENOMIC DNA]</scope>
    <source>
        <strain evidence="2 3">KCTC 22672</strain>
    </source>
</reference>
<feature type="chain" id="PRO_5008533959" description="UrcA family protein" evidence="1">
    <location>
        <begin position="24"/>
        <end position="100"/>
    </location>
</feature>
<keyword evidence="1" id="KW-0732">Signal</keyword>
<accession>A0A1B2AAW5</accession>
<evidence type="ECO:0000256" key="1">
    <source>
        <dbReference type="SAM" id="SignalP"/>
    </source>
</evidence>
<organism evidence="2 3">
    <name type="scientific">Tsuneonella dongtanensis</name>
    <dbReference type="NCBI Taxonomy" id="692370"/>
    <lineage>
        <taxon>Bacteria</taxon>
        <taxon>Pseudomonadati</taxon>
        <taxon>Pseudomonadota</taxon>
        <taxon>Alphaproteobacteria</taxon>
        <taxon>Sphingomonadales</taxon>
        <taxon>Erythrobacteraceae</taxon>
        <taxon>Tsuneonella</taxon>
    </lineage>
</organism>
<keyword evidence="3" id="KW-1185">Reference proteome</keyword>
<evidence type="ECO:0000313" key="3">
    <source>
        <dbReference type="Proteomes" id="UP000092932"/>
    </source>
</evidence>
<name>A0A1B2AAW5_9SPHN</name>
<dbReference type="InterPro" id="IPR030972">
    <property type="entry name" value="UrcA_uranyl"/>
</dbReference>